<comment type="subcellular location">
    <subcellularLocation>
        <location evidence="1">Secreted</location>
        <location evidence="1">Cell wall</location>
    </subcellularLocation>
</comment>
<keyword evidence="7" id="KW-0325">Glycoprotein</keyword>
<evidence type="ECO:0000256" key="12">
    <source>
        <dbReference type="RuleBase" id="RU004335"/>
    </source>
</evidence>
<evidence type="ECO:0000256" key="10">
    <source>
        <dbReference type="ARBA" id="ARBA00038929"/>
    </source>
</evidence>
<evidence type="ECO:0000256" key="9">
    <source>
        <dbReference type="ARBA" id="ARBA00036824"/>
    </source>
</evidence>
<gene>
    <name evidence="14" type="ORF">CFIO01_13000</name>
</gene>
<dbReference type="GO" id="GO:0009277">
    <property type="term" value="C:fungal-type cell wall"/>
    <property type="evidence" value="ECO:0007669"/>
    <property type="project" value="TreeGrafter"/>
</dbReference>
<evidence type="ECO:0000313" key="14">
    <source>
        <dbReference type="EMBL" id="EXF86063.1"/>
    </source>
</evidence>
<evidence type="ECO:0000256" key="4">
    <source>
        <dbReference type="ARBA" id="ARBA00022525"/>
    </source>
</evidence>
<reference evidence="14 15" key="1">
    <citation type="submission" date="2014-02" db="EMBL/GenBank/DDBJ databases">
        <title>The genome sequence of Colletotrichum fioriniae PJ7.</title>
        <authorList>
            <person name="Baroncelli R."/>
            <person name="Thon M.R."/>
        </authorList>
    </citation>
    <scope>NUCLEOTIDE SEQUENCE [LARGE SCALE GENOMIC DNA]</scope>
    <source>
        <strain evidence="14 15">PJ7</strain>
    </source>
</reference>
<dbReference type="OrthoDB" id="1293114at2759"/>
<dbReference type="InterPro" id="IPR050732">
    <property type="entry name" value="Beta-glucan_modifiers"/>
</dbReference>
<keyword evidence="5 13" id="KW-0732">Signal</keyword>
<feature type="chain" id="PRO_5001456691" description="glucan 1,3-beta-glucosidase" evidence="13">
    <location>
        <begin position="21"/>
        <end position="301"/>
    </location>
</feature>
<name>A0A010SMC7_9PEZI</name>
<evidence type="ECO:0000256" key="8">
    <source>
        <dbReference type="ARBA" id="ARBA00023295"/>
    </source>
</evidence>
<sequence length="301" mass="32933">MRSTSVLAAFLASAPGLALASGYLGFALGSKQPDGQCKYQADYEADFRAIRDASGSSIVRIYAADQCNTAQYILPAAKKEEFQVVLGIWPDTEESYAADKAAILKHTPGYEDQVFAITVGSESMYRGNFTGTELADKIKDMKKAAPLFKIGTADSWNKYQDGTADAVIKEADILLTNAFSYWQGQTRDNATACFFDSIMQAFGRIQSVSGSLTKPELWVGETGWPSEGAKYQQAIPGQDNAQTFYDSGVCGMVNWGFNVFFFEAFDEPWKPHAIGEDGSEAPETHWGGMKADRAPKYPLRC</sequence>
<dbReference type="Gene3D" id="3.20.20.80">
    <property type="entry name" value="Glycosidases"/>
    <property type="match status" value="1"/>
</dbReference>
<proteinExistence type="inferred from homology"/>
<evidence type="ECO:0000313" key="15">
    <source>
        <dbReference type="Proteomes" id="UP000020467"/>
    </source>
</evidence>
<keyword evidence="4" id="KW-0964">Secreted</keyword>
<dbReference type="EC" id="3.2.1.58" evidence="10"/>
<dbReference type="HOGENOM" id="CLU_028820_2_0_1"/>
<dbReference type="EMBL" id="JARH01000037">
    <property type="protein sequence ID" value="EXF86063.1"/>
    <property type="molecule type" value="Genomic_DNA"/>
</dbReference>
<dbReference type="Pfam" id="PF00332">
    <property type="entry name" value="Glyco_hydro_17"/>
    <property type="match status" value="1"/>
</dbReference>
<dbReference type="GO" id="GO:0004338">
    <property type="term" value="F:glucan exo-1,3-beta-glucosidase activity"/>
    <property type="evidence" value="ECO:0007669"/>
    <property type="project" value="UniProtKB-EC"/>
</dbReference>
<comment type="caution">
    <text evidence="14">The sequence shown here is derived from an EMBL/GenBank/DDBJ whole genome shotgun (WGS) entry which is preliminary data.</text>
</comment>
<evidence type="ECO:0000256" key="11">
    <source>
        <dbReference type="ARBA" id="ARBA00041761"/>
    </source>
</evidence>
<keyword evidence="3" id="KW-0134">Cell wall</keyword>
<evidence type="ECO:0000256" key="1">
    <source>
        <dbReference type="ARBA" id="ARBA00004191"/>
    </source>
</evidence>
<keyword evidence="6 14" id="KW-0378">Hydrolase</keyword>
<feature type="signal peptide" evidence="13">
    <location>
        <begin position="1"/>
        <end position="20"/>
    </location>
</feature>
<dbReference type="InterPro" id="IPR017853">
    <property type="entry name" value="GH"/>
</dbReference>
<evidence type="ECO:0000256" key="13">
    <source>
        <dbReference type="SAM" id="SignalP"/>
    </source>
</evidence>
<organism evidence="14 15">
    <name type="scientific">Colletotrichum fioriniae PJ7</name>
    <dbReference type="NCBI Taxonomy" id="1445577"/>
    <lineage>
        <taxon>Eukaryota</taxon>
        <taxon>Fungi</taxon>
        <taxon>Dikarya</taxon>
        <taxon>Ascomycota</taxon>
        <taxon>Pezizomycotina</taxon>
        <taxon>Sordariomycetes</taxon>
        <taxon>Hypocreomycetidae</taxon>
        <taxon>Glomerellales</taxon>
        <taxon>Glomerellaceae</taxon>
        <taxon>Colletotrichum</taxon>
        <taxon>Colletotrichum acutatum species complex</taxon>
    </lineage>
</organism>
<dbReference type="Proteomes" id="UP000020467">
    <property type="component" value="Unassembled WGS sequence"/>
</dbReference>
<dbReference type="SUPFAM" id="SSF51445">
    <property type="entry name" value="(Trans)glycosidases"/>
    <property type="match status" value="1"/>
</dbReference>
<dbReference type="eggNOG" id="ENOG502QQE6">
    <property type="taxonomic scope" value="Eukaryota"/>
</dbReference>
<comment type="catalytic activity">
    <reaction evidence="9">
        <text>Successive hydrolysis of beta-D-glucose units from the non-reducing ends of (1-&gt;3)-beta-D-glucans, releasing alpha-glucose.</text>
        <dbReference type="EC" id="3.2.1.58"/>
    </reaction>
</comment>
<evidence type="ECO:0000256" key="5">
    <source>
        <dbReference type="ARBA" id="ARBA00022729"/>
    </source>
</evidence>
<keyword evidence="15" id="KW-1185">Reference proteome</keyword>
<dbReference type="PANTHER" id="PTHR16631:SF26">
    <property type="entry name" value="GLUCAN 1,3-BETA-GLUCOSIDASE"/>
    <property type="match status" value="1"/>
</dbReference>
<dbReference type="AlphaFoldDB" id="A0A010SMC7"/>
<dbReference type="KEGG" id="cfj:CFIO01_13000"/>
<dbReference type="GO" id="GO:0009986">
    <property type="term" value="C:cell surface"/>
    <property type="evidence" value="ECO:0007669"/>
    <property type="project" value="TreeGrafter"/>
</dbReference>
<evidence type="ECO:0000256" key="6">
    <source>
        <dbReference type="ARBA" id="ARBA00022801"/>
    </source>
</evidence>
<dbReference type="GO" id="GO:0071555">
    <property type="term" value="P:cell wall organization"/>
    <property type="evidence" value="ECO:0007669"/>
    <property type="project" value="TreeGrafter"/>
</dbReference>
<protein>
    <recommendedName>
        <fullName evidence="10">glucan 1,3-beta-glucosidase</fullName>
        <ecNumber evidence="10">3.2.1.58</ecNumber>
    </recommendedName>
    <alternativeName>
        <fullName evidence="11">Exo-1,3-beta-glucanase</fullName>
    </alternativeName>
</protein>
<evidence type="ECO:0000256" key="3">
    <source>
        <dbReference type="ARBA" id="ARBA00022512"/>
    </source>
</evidence>
<dbReference type="STRING" id="1445577.A0A010SMC7"/>
<dbReference type="PANTHER" id="PTHR16631">
    <property type="entry name" value="GLUCAN 1,3-BETA-GLUCOSIDASE"/>
    <property type="match status" value="1"/>
</dbReference>
<accession>A0A010SMC7</accession>
<dbReference type="GO" id="GO:0005576">
    <property type="term" value="C:extracellular region"/>
    <property type="evidence" value="ECO:0007669"/>
    <property type="project" value="TreeGrafter"/>
</dbReference>
<dbReference type="InterPro" id="IPR000490">
    <property type="entry name" value="Glyco_hydro_17"/>
</dbReference>
<evidence type="ECO:0000256" key="7">
    <source>
        <dbReference type="ARBA" id="ARBA00023180"/>
    </source>
</evidence>
<evidence type="ECO:0000256" key="2">
    <source>
        <dbReference type="ARBA" id="ARBA00008773"/>
    </source>
</evidence>
<comment type="similarity">
    <text evidence="2 12">Belongs to the glycosyl hydrolase 17 family.</text>
</comment>
<dbReference type="GO" id="GO:0042973">
    <property type="term" value="F:glucan endo-1,3-beta-D-glucosidase activity"/>
    <property type="evidence" value="ECO:0007669"/>
    <property type="project" value="TreeGrafter"/>
</dbReference>
<keyword evidence="8" id="KW-0326">Glycosidase</keyword>
<dbReference type="GO" id="GO:0005975">
    <property type="term" value="P:carbohydrate metabolic process"/>
    <property type="evidence" value="ECO:0007669"/>
    <property type="project" value="InterPro"/>
</dbReference>